<evidence type="ECO:0000313" key="4">
    <source>
        <dbReference type="Proteomes" id="UP000632828"/>
    </source>
</evidence>
<dbReference type="EMBL" id="JACWUN010000004">
    <property type="protein sequence ID" value="MBD1399958.1"/>
    <property type="molecule type" value="Genomic_DNA"/>
</dbReference>
<reference evidence="3" key="1">
    <citation type="submission" date="2020-09" db="EMBL/GenBank/DDBJ databases">
        <title>Pelobacter alkaliphilus sp. nov., a novel anaerobic arsenate-reducing bacterium from terrestrial mud volcano.</title>
        <authorList>
            <person name="Khomyakova M.A."/>
            <person name="Merkel A.Y."/>
            <person name="Slobodkin A.I."/>
        </authorList>
    </citation>
    <scope>NUCLEOTIDE SEQUENCE</scope>
    <source>
        <strain evidence="3">M08fum</strain>
    </source>
</reference>
<evidence type="ECO:0000256" key="1">
    <source>
        <dbReference type="SAM" id="Phobius"/>
    </source>
</evidence>
<keyword evidence="4" id="KW-1185">Reference proteome</keyword>
<dbReference type="Pfam" id="PF07331">
    <property type="entry name" value="TctB"/>
    <property type="match status" value="1"/>
</dbReference>
<dbReference type="InterPro" id="IPR009936">
    <property type="entry name" value="DUF1468"/>
</dbReference>
<feature type="transmembrane region" description="Helical" evidence="1">
    <location>
        <begin position="91"/>
        <end position="107"/>
    </location>
</feature>
<gene>
    <name evidence="3" type="ORF">ICT70_04665</name>
</gene>
<accession>A0A8J6UGL2</accession>
<feature type="transmembrane region" description="Helical" evidence="1">
    <location>
        <begin position="114"/>
        <end position="136"/>
    </location>
</feature>
<dbReference type="RefSeq" id="WP_191154236.1">
    <property type="nucleotide sequence ID" value="NZ_JACWUN010000004.1"/>
</dbReference>
<evidence type="ECO:0000313" key="3">
    <source>
        <dbReference type="EMBL" id="MBD1399958.1"/>
    </source>
</evidence>
<feature type="transmembrane region" description="Helical" evidence="1">
    <location>
        <begin position="37"/>
        <end position="56"/>
    </location>
</feature>
<keyword evidence="1" id="KW-0812">Transmembrane</keyword>
<protein>
    <submittedName>
        <fullName evidence="3">Tripartite tricarboxylate transporter TctB family protein</fullName>
    </submittedName>
</protein>
<name>A0A8J6UGL2_9BACT</name>
<comment type="caution">
    <text evidence="3">The sequence shown here is derived from an EMBL/GenBank/DDBJ whole genome shotgun (WGS) entry which is preliminary data.</text>
</comment>
<dbReference type="Proteomes" id="UP000632828">
    <property type="component" value="Unassembled WGS sequence"/>
</dbReference>
<keyword evidence="1" id="KW-1133">Transmembrane helix</keyword>
<dbReference type="AlphaFoldDB" id="A0A8J6UGL2"/>
<feature type="domain" description="DUF1468" evidence="2">
    <location>
        <begin position="5"/>
        <end position="137"/>
    </location>
</feature>
<evidence type="ECO:0000259" key="2">
    <source>
        <dbReference type="Pfam" id="PF07331"/>
    </source>
</evidence>
<sequence>MSDRIVAVMLLVLALVFGLQAWAYVPIGFTDHLGARVFPLAVALFMLPLTLVLFFGRHVAGVWPSARAWRVVILAMSVLVVYALVIEYVGFIIATIGVFIVYGKLYGARWWKTVVTGMIAATVLYALFVLALDMYLPLGSFFEELF</sequence>
<organism evidence="3 4">
    <name type="scientific">Pelovirga terrestris</name>
    <dbReference type="NCBI Taxonomy" id="2771352"/>
    <lineage>
        <taxon>Bacteria</taxon>
        <taxon>Pseudomonadati</taxon>
        <taxon>Thermodesulfobacteriota</taxon>
        <taxon>Desulfuromonadia</taxon>
        <taxon>Geobacterales</taxon>
        <taxon>Geobacteraceae</taxon>
        <taxon>Pelovirga</taxon>
    </lineage>
</organism>
<proteinExistence type="predicted"/>
<keyword evidence="1" id="KW-0472">Membrane</keyword>